<proteinExistence type="predicted"/>
<gene>
    <name evidence="2" type="ORF">S01H1_75487</name>
</gene>
<feature type="domain" description="HNH nuclease" evidence="1">
    <location>
        <begin position="40"/>
        <end position="85"/>
    </location>
</feature>
<sequence length="150" mass="17410">DYLRNYWLRVKRGGPDECWEWLADKNGEGYGRIQRLGKPYRAHRVAWELANGPIPEGMYVLHHCDNPACVNPRHLWLGTHLDNARDRNSKGRQASGETHGQAKLTETEVLAIRKDKRSQRVLGKLYSVSDVQIGRIKRGVRWAWLRKEKA</sequence>
<protein>
    <recommendedName>
        <fullName evidence="1">HNH nuclease domain-containing protein</fullName>
    </recommendedName>
</protein>
<evidence type="ECO:0000259" key="1">
    <source>
        <dbReference type="Pfam" id="PF13392"/>
    </source>
</evidence>
<organism evidence="2">
    <name type="scientific">marine sediment metagenome</name>
    <dbReference type="NCBI Taxonomy" id="412755"/>
    <lineage>
        <taxon>unclassified sequences</taxon>
        <taxon>metagenomes</taxon>
        <taxon>ecological metagenomes</taxon>
    </lineage>
</organism>
<accession>X0YSF1</accession>
<dbReference type="InterPro" id="IPR044925">
    <property type="entry name" value="His-Me_finger_sf"/>
</dbReference>
<dbReference type="GO" id="GO:0004519">
    <property type="term" value="F:endonuclease activity"/>
    <property type="evidence" value="ECO:0007669"/>
    <property type="project" value="InterPro"/>
</dbReference>
<name>X0YSF1_9ZZZZ</name>
<dbReference type="InterPro" id="IPR044930">
    <property type="entry name" value="Homing_endonuclease_His-Me"/>
</dbReference>
<dbReference type="AlphaFoldDB" id="X0YSF1"/>
<feature type="non-terminal residue" evidence="2">
    <location>
        <position position="1"/>
    </location>
</feature>
<dbReference type="Gene3D" id="3.90.75.10">
    <property type="entry name" value="Homing Intron 3 (I-ppo) Encoded Endonuclease, Chain A"/>
    <property type="match status" value="1"/>
</dbReference>
<dbReference type="InterPro" id="IPR003615">
    <property type="entry name" value="HNH_nuc"/>
</dbReference>
<dbReference type="EMBL" id="BARS01050584">
    <property type="protein sequence ID" value="GAG49732.1"/>
    <property type="molecule type" value="Genomic_DNA"/>
</dbReference>
<dbReference type="SUPFAM" id="SSF54060">
    <property type="entry name" value="His-Me finger endonucleases"/>
    <property type="match status" value="1"/>
</dbReference>
<comment type="caution">
    <text evidence="2">The sequence shown here is derived from an EMBL/GenBank/DDBJ whole genome shotgun (WGS) entry which is preliminary data.</text>
</comment>
<reference evidence="2" key="1">
    <citation type="journal article" date="2014" name="Front. Microbiol.">
        <title>High frequency of phylogenetically diverse reductive dehalogenase-homologous genes in deep subseafloor sedimentary metagenomes.</title>
        <authorList>
            <person name="Kawai M."/>
            <person name="Futagami T."/>
            <person name="Toyoda A."/>
            <person name="Takaki Y."/>
            <person name="Nishi S."/>
            <person name="Hori S."/>
            <person name="Arai W."/>
            <person name="Tsubouchi T."/>
            <person name="Morono Y."/>
            <person name="Uchiyama I."/>
            <person name="Ito T."/>
            <person name="Fujiyama A."/>
            <person name="Inagaki F."/>
            <person name="Takami H."/>
        </authorList>
    </citation>
    <scope>NUCLEOTIDE SEQUENCE</scope>
    <source>
        <strain evidence="2">Expedition CK06-06</strain>
    </source>
</reference>
<dbReference type="Pfam" id="PF13392">
    <property type="entry name" value="HNH_3"/>
    <property type="match status" value="1"/>
</dbReference>
<evidence type="ECO:0000313" key="2">
    <source>
        <dbReference type="EMBL" id="GAG49732.1"/>
    </source>
</evidence>